<feature type="domain" description="Amidohydrolase-related" evidence="10">
    <location>
        <begin position="52"/>
        <end position="433"/>
    </location>
</feature>
<dbReference type="SUPFAM" id="SSF51338">
    <property type="entry name" value="Composite domain of metallo-dependent hydrolases"/>
    <property type="match status" value="1"/>
</dbReference>
<keyword evidence="9" id="KW-0862">Zinc</keyword>
<dbReference type="Gene3D" id="2.30.40.10">
    <property type="entry name" value="Urease, subunit C, domain 1"/>
    <property type="match status" value="1"/>
</dbReference>
<dbReference type="PANTHER" id="PTHR43668:SF2">
    <property type="entry name" value="ALLANTOINASE"/>
    <property type="match status" value="1"/>
</dbReference>
<keyword evidence="8" id="KW-0378">Hydrolase</keyword>
<evidence type="ECO:0000256" key="8">
    <source>
        <dbReference type="ARBA" id="ARBA00022801"/>
    </source>
</evidence>
<dbReference type="InterPro" id="IPR017593">
    <property type="entry name" value="Allantoinase"/>
</dbReference>
<evidence type="ECO:0000256" key="7">
    <source>
        <dbReference type="ARBA" id="ARBA00022723"/>
    </source>
</evidence>
<dbReference type="GO" id="GO:0008270">
    <property type="term" value="F:zinc ion binding"/>
    <property type="evidence" value="ECO:0007669"/>
    <property type="project" value="InterPro"/>
</dbReference>
<evidence type="ECO:0000313" key="12">
    <source>
        <dbReference type="Proteomes" id="UP000219573"/>
    </source>
</evidence>
<evidence type="ECO:0000256" key="2">
    <source>
        <dbReference type="ARBA" id="ARBA00004968"/>
    </source>
</evidence>
<dbReference type="AlphaFoldDB" id="A0A285GGH1"/>
<sequence length="462" mass="50429">MFDLLIYGGTIVDPEKMIKGSLAVKNGKIAEIVNEEGDRLEAKEVIDATGKMIFPGAIDCHTHFNEPGFEWREDFLHGTKSAAAGGVTTIIDMPLQNDPATISAEIFERKVNIVQESAVVDYALWGGLVDNNVDDLEGMYDVGAVGLKSFLGPVSPDYSTINSGIVRDAMKVTAPLDILIGFHAEDYSIVKYEQDKAIKEARLNIVDYLAARPVSAEVLAVENIVRLAKETGAKVHICHVSHPEVAEIIKEAQSDGVKITAETCSHYLIFSEDDFLENGPMFKCAPPLRSRQAQEQLWEYTINGTISCVASDHSPCTIEEKEAGADNIWKAWGGISGVQSTFQVMFDEIVHQRKLSPQLLARILAYGPARAFNLYPQKGTLALGADADIVIVDPEASWNITPESLLYKNKISAFVGLTGKGLVERTIVRGETVFTDSQITVQSGFGRLIKVTSFTGELANGY</sequence>
<dbReference type="GO" id="GO:0005737">
    <property type="term" value="C:cytoplasm"/>
    <property type="evidence" value="ECO:0007669"/>
    <property type="project" value="TreeGrafter"/>
</dbReference>
<dbReference type="Pfam" id="PF01979">
    <property type="entry name" value="Amidohydro_1"/>
    <property type="match status" value="1"/>
</dbReference>
<dbReference type="NCBIfam" id="TIGR03178">
    <property type="entry name" value="allantoinase"/>
    <property type="match status" value="1"/>
</dbReference>
<keyword evidence="7" id="KW-0479">Metal-binding</keyword>
<gene>
    <name evidence="11" type="ORF">SAMN06265827_10799</name>
</gene>
<dbReference type="GO" id="GO:0004038">
    <property type="term" value="F:allantoinase activity"/>
    <property type="evidence" value="ECO:0007669"/>
    <property type="project" value="UniProtKB-EC"/>
</dbReference>
<evidence type="ECO:0000259" key="10">
    <source>
        <dbReference type="Pfam" id="PF01979"/>
    </source>
</evidence>
<dbReference type="InterPro" id="IPR006680">
    <property type="entry name" value="Amidohydro-rel"/>
</dbReference>
<dbReference type="GO" id="GO:0006145">
    <property type="term" value="P:purine nucleobase catabolic process"/>
    <property type="evidence" value="ECO:0007669"/>
    <property type="project" value="TreeGrafter"/>
</dbReference>
<dbReference type="RefSeq" id="WP_097017285.1">
    <property type="nucleotide sequence ID" value="NZ_OBDZ01000007.1"/>
</dbReference>
<dbReference type="Gene3D" id="3.20.20.140">
    <property type="entry name" value="Metal-dependent hydrolases"/>
    <property type="match status" value="1"/>
</dbReference>
<comment type="similarity">
    <text evidence="4">Belongs to the metallo-dependent hydrolases superfamily. Allantoinase family.</text>
</comment>
<dbReference type="EMBL" id="OBDZ01000007">
    <property type="protein sequence ID" value="SNY22669.1"/>
    <property type="molecule type" value="Genomic_DNA"/>
</dbReference>
<dbReference type="InterPro" id="IPR050138">
    <property type="entry name" value="DHOase/Allantoinase_Hydrolase"/>
</dbReference>
<protein>
    <recommendedName>
        <fullName evidence="6">allantoinase</fullName>
        <ecNumber evidence="6">3.5.2.5</ecNumber>
    </recommendedName>
</protein>
<reference evidence="12" key="1">
    <citation type="submission" date="2017-09" db="EMBL/GenBank/DDBJ databases">
        <authorList>
            <person name="Varghese N."/>
            <person name="Submissions S."/>
        </authorList>
    </citation>
    <scope>NUCLEOTIDE SEQUENCE [LARGE SCALE GENOMIC DNA]</scope>
    <source>
        <strain evidence="12">MSL47</strain>
    </source>
</reference>
<evidence type="ECO:0000256" key="1">
    <source>
        <dbReference type="ARBA" id="ARBA00001947"/>
    </source>
</evidence>
<organism evidence="11 12">
    <name type="scientific">Orenia metallireducens</name>
    <dbReference type="NCBI Taxonomy" id="1413210"/>
    <lineage>
        <taxon>Bacteria</taxon>
        <taxon>Bacillati</taxon>
        <taxon>Bacillota</taxon>
        <taxon>Clostridia</taxon>
        <taxon>Halanaerobiales</taxon>
        <taxon>Halobacteroidaceae</taxon>
        <taxon>Orenia</taxon>
    </lineage>
</organism>
<dbReference type="GO" id="GO:0050897">
    <property type="term" value="F:cobalt ion binding"/>
    <property type="evidence" value="ECO:0007669"/>
    <property type="project" value="InterPro"/>
</dbReference>
<evidence type="ECO:0000313" key="11">
    <source>
        <dbReference type="EMBL" id="SNY22669.1"/>
    </source>
</evidence>
<dbReference type="FunFam" id="3.20.20.140:FF:000174">
    <property type="entry name" value="Dihydropyrimidinase-related protein 2"/>
    <property type="match status" value="1"/>
</dbReference>
<evidence type="ECO:0000256" key="5">
    <source>
        <dbReference type="ARBA" id="ARBA00011881"/>
    </source>
</evidence>
<keyword evidence="12" id="KW-1185">Reference proteome</keyword>
<dbReference type="Proteomes" id="UP000219573">
    <property type="component" value="Unassembled WGS sequence"/>
</dbReference>
<dbReference type="OrthoDB" id="9765462at2"/>
<dbReference type="GO" id="GO:0000256">
    <property type="term" value="P:allantoin catabolic process"/>
    <property type="evidence" value="ECO:0007669"/>
    <property type="project" value="InterPro"/>
</dbReference>
<name>A0A285GGH1_9FIRM</name>
<dbReference type="InterPro" id="IPR011059">
    <property type="entry name" value="Metal-dep_hydrolase_composite"/>
</dbReference>
<comment type="pathway">
    <text evidence="2">Nitrogen metabolism; (S)-allantoin degradation; allantoate from (S)-allantoin: step 1/1.</text>
</comment>
<dbReference type="PANTHER" id="PTHR43668">
    <property type="entry name" value="ALLANTOINASE"/>
    <property type="match status" value="1"/>
</dbReference>
<evidence type="ECO:0000256" key="6">
    <source>
        <dbReference type="ARBA" id="ARBA00012863"/>
    </source>
</evidence>
<accession>A0A285GGH1</accession>
<evidence type="ECO:0000256" key="4">
    <source>
        <dbReference type="ARBA" id="ARBA00010368"/>
    </source>
</evidence>
<dbReference type="InterPro" id="IPR032466">
    <property type="entry name" value="Metal_Hydrolase"/>
</dbReference>
<dbReference type="NCBIfam" id="TIGR00857">
    <property type="entry name" value="pyrC_multi"/>
    <property type="match status" value="1"/>
</dbReference>
<evidence type="ECO:0000256" key="9">
    <source>
        <dbReference type="ARBA" id="ARBA00022833"/>
    </source>
</evidence>
<dbReference type="SUPFAM" id="SSF51556">
    <property type="entry name" value="Metallo-dependent hydrolases"/>
    <property type="match status" value="1"/>
</dbReference>
<comment type="subunit">
    <text evidence="5">Homotetramer.</text>
</comment>
<comment type="similarity">
    <text evidence="3">Belongs to the metallo-dependent hydrolases superfamily. Hydantoinase/dihydropyrimidinase family.</text>
</comment>
<dbReference type="EC" id="3.5.2.5" evidence="6"/>
<proteinExistence type="inferred from homology"/>
<comment type="cofactor">
    <cofactor evidence="1">
        <name>Zn(2+)</name>
        <dbReference type="ChEBI" id="CHEBI:29105"/>
    </cofactor>
</comment>
<evidence type="ECO:0000256" key="3">
    <source>
        <dbReference type="ARBA" id="ARBA00008829"/>
    </source>
</evidence>